<accession>A0A7J6KKT6</accession>
<evidence type="ECO:0000313" key="3">
    <source>
        <dbReference type="Proteomes" id="UP000570595"/>
    </source>
</evidence>
<dbReference type="GO" id="GO:0006623">
    <property type="term" value="P:protein targeting to vacuole"/>
    <property type="evidence" value="ECO:0007669"/>
    <property type="project" value="TreeGrafter"/>
</dbReference>
<evidence type="ECO:0000313" key="2">
    <source>
        <dbReference type="EMBL" id="KAF4647502.1"/>
    </source>
</evidence>
<gene>
    <name evidence="2" type="ORF">FOZ61_004090</name>
</gene>
<protein>
    <recommendedName>
        <fullName evidence="4">Vacuolar protein sorting-associated protein 13B</fullName>
    </recommendedName>
</protein>
<dbReference type="OrthoDB" id="286316at2759"/>
<feature type="non-terminal residue" evidence="2">
    <location>
        <position position="128"/>
    </location>
</feature>
<dbReference type="PANTHER" id="PTHR16166">
    <property type="entry name" value="VACUOLAR PROTEIN SORTING-ASSOCIATED PROTEIN VPS13"/>
    <property type="match status" value="1"/>
</dbReference>
<name>A0A7J6KKT6_PEROL</name>
<dbReference type="GO" id="GO:0045053">
    <property type="term" value="P:protein retention in Golgi apparatus"/>
    <property type="evidence" value="ECO:0007669"/>
    <property type="project" value="TreeGrafter"/>
</dbReference>
<dbReference type="EMBL" id="JABAHT010002344">
    <property type="protein sequence ID" value="KAF4647502.1"/>
    <property type="molecule type" value="Genomic_DNA"/>
</dbReference>
<dbReference type="InterPro" id="IPR026847">
    <property type="entry name" value="VPS13"/>
</dbReference>
<sequence length="128" mass="14065">ASDVASFYLREGMMQFLKIIGSIDVLGNPVTFLNRVGDRVVDLLRDSTDASSRGDSHSLTTSLGRGVKSIGAGVIGGLFDSLSRMTGGLHATADAIIIYLQWIWMEDQDQNERRGRSFDMTSYEDTIE</sequence>
<comment type="similarity">
    <text evidence="1">Belongs to the VPS13 family.</text>
</comment>
<reference evidence="2 3" key="1">
    <citation type="submission" date="2020-04" db="EMBL/GenBank/DDBJ databases">
        <title>Perkinsus olseni comparative genomics.</title>
        <authorList>
            <person name="Bogema D.R."/>
        </authorList>
    </citation>
    <scope>NUCLEOTIDE SEQUENCE [LARGE SCALE GENOMIC DNA]</scope>
    <source>
        <strain evidence="2">ATCC PRA-179</strain>
    </source>
</reference>
<comment type="caution">
    <text evidence="2">The sequence shown here is derived from an EMBL/GenBank/DDBJ whole genome shotgun (WGS) entry which is preliminary data.</text>
</comment>
<dbReference type="AlphaFoldDB" id="A0A7J6KKT6"/>
<evidence type="ECO:0000256" key="1">
    <source>
        <dbReference type="ARBA" id="ARBA00006545"/>
    </source>
</evidence>
<feature type="non-terminal residue" evidence="2">
    <location>
        <position position="1"/>
    </location>
</feature>
<evidence type="ECO:0008006" key="4">
    <source>
        <dbReference type="Google" id="ProtNLM"/>
    </source>
</evidence>
<dbReference type="PANTHER" id="PTHR16166:SF93">
    <property type="entry name" value="INTERMEMBRANE LIPID TRANSFER PROTEIN VPS13"/>
    <property type="match status" value="1"/>
</dbReference>
<dbReference type="Proteomes" id="UP000570595">
    <property type="component" value="Unassembled WGS sequence"/>
</dbReference>
<organism evidence="2 3">
    <name type="scientific">Perkinsus olseni</name>
    <name type="common">Perkinsus atlanticus</name>
    <dbReference type="NCBI Taxonomy" id="32597"/>
    <lineage>
        <taxon>Eukaryota</taxon>
        <taxon>Sar</taxon>
        <taxon>Alveolata</taxon>
        <taxon>Perkinsozoa</taxon>
        <taxon>Perkinsea</taxon>
        <taxon>Perkinsida</taxon>
        <taxon>Perkinsidae</taxon>
        <taxon>Perkinsus</taxon>
    </lineage>
</organism>
<proteinExistence type="inferred from homology"/>